<dbReference type="AlphaFoldDB" id="A0A1G1W2R5"/>
<evidence type="ECO:0000313" key="2">
    <source>
        <dbReference type="EMBL" id="OGY21874.1"/>
    </source>
</evidence>
<keyword evidence="1" id="KW-0472">Membrane</keyword>
<dbReference type="Proteomes" id="UP000176299">
    <property type="component" value="Unassembled WGS sequence"/>
</dbReference>
<evidence type="ECO:0000256" key="1">
    <source>
        <dbReference type="SAM" id="Phobius"/>
    </source>
</evidence>
<feature type="transmembrane region" description="Helical" evidence="1">
    <location>
        <begin position="6"/>
        <end position="26"/>
    </location>
</feature>
<keyword evidence="1" id="KW-1133">Transmembrane helix</keyword>
<dbReference type="EMBL" id="MHCN01000010">
    <property type="protein sequence ID" value="OGY21874.1"/>
    <property type="molecule type" value="Genomic_DNA"/>
</dbReference>
<keyword evidence="1" id="KW-0812">Transmembrane</keyword>
<gene>
    <name evidence="2" type="ORF">A2113_00930</name>
</gene>
<proteinExistence type="predicted"/>
<reference evidence="2 3" key="1">
    <citation type="journal article" date="2016" name="Nat. Commun.">
        <title>Thousands of microbial genomes shed light on interconnected biogeochemical processes in an aquifer system.</title>
        <authorList>
            <person name="Anantharaman K."/>
            <person name="Brown C.T."/>
            <person name="Hug L.A."/>
            <person name="Sharon I."/>
            <person name="Castelle C.J."/>
            <person name="Probst A.J."/>
            <person name="Thomas B.C."/>
            <person name="Singh A."/>
            <person name="Wilkins M.J."/>
            <person name="Karaoz U."/>
            <person name="Brodie E.L."/>
            <person name="Williams K.H."/>
            <person name="Hubbard S.S."/>
            <person name="Banfield J.F."/>
        </authorList>
    </citation>
    <scope>NUCLEOTIDE SEQUENCE [LARGE SCALE GENOMIC DNA]</scope>
</reference>
<comment type="caution">
    <text evidence="2">The sequence shown here is derived from an EMBL/GenBank/DDBJ whole genome shotgun (WGS) entry which is preliminary data.</text>
</comment>
<dbReference type="STRING" id="1802591.A2113_00930"/>
<feature type="transmembrane region" description="Helical" evidence="1">
    <location>
        <begin position="113"/>
        <end position="131"/>
    </location>
</feature>
<feature type="transmembrane region" description="Helical" evidence="1">
    <location>
        <begin position="89"/>
        <end position="107"/>
    </location>
</feature>
<accession>A0A1G1W2R5</accession>
<protein>
    <recommendedName>
        <fullName evidence="4">CDP-alcohol phosphatidyltransferase</fullName>
    </recommendedName>
</protein>
<name>A0A1G1W2R5_9BACT</name>
<organism evidence="2 3">
    <name type="scientific">Candidatus Woykebacteria bacterium GWA1_44_8</name>
    <dbReference type="NCBI Taxonomy" id="1802591"/>
    <lineage>
        <taxon>Bacteria</taxon>
        <taxon>Candidatus Woykeibacteriota</taxon>
    </lineage>
</organism>
<evidence type="ECO:0000313" key="3">
    <source>
        <dbReference type="Proteomes" id="UP000176299"/>
    </source>
</evidence>
<evidence type="ECO:0008006" key="4">
    <source>
        <dbReference type="Google" id="ProtNLM"/>
    </source>
</evidence>
<sequence>MPEIFAIPLGLIVIFGLRLLVPLTIFRWPLWGGIVSLLIDALDTNIVKPFGVEIPNYTTTDKYLDTYYLTIELIVSLGWVNKLAKSTSIFLYSWRLVGLVAFQFTAWEPWLFIAPNLFENFFLFIVLWQWLGKETREKFWLNSPKRLAIVLFLLWLPKIPQELILHVWKARSPIETFLAWFSDLF</sequence>